<gene>
    <name evidence="1" type="ORF">GO986_11300</name>
</gene>
<evidence type="ECO:0000313" key="2">
    <source>
        <dbReference type="Proteomes" id="UP000483286"/>
    </source>
</evidence>
<reference evidence="1 2" key="1">
    <citation type="submission" date="2019-12" db="EMBL/GenBank/DDBJ databases">
        <title>Deinococcus sp. HMF7620 Genome sequencing and assembly.</title>
        <authorList>
            <person name="Kang H."/>
            <person name="Kim H."/>
            <person name="Joh K."/>
        </authorList>
    </citation>
    <scope>NUCLEOTIDE SEQUENCE [LARGE SCALE GENOMIC DNA]</scope>
    <source>
        <strain evidence="1 2">HMF7620</strain>
    </source>
</reference>
<accession>A0A7C9HRX2</accession>
<dbReference type="EMBL" id="WQLB01000013">
    <property type="protein sequence ID" value="MVN87354.1"/>
    <property type="molecule type" value="Genomic_DNA"/>
</dbReference>
<protein>
    <submittedName>
        <fullName evidence="1">Uncharacterized protein</fullName>
    </submittedName>
</protein>
<dbReference type="Proteomes" id="UP000483286">
    <property type="component" value="Unassembled WGS sequence"/>
</dbReference>
<name>A0A7C9HRX2_9DEIO</name>
<evidence type="ECO:0000313" key="1">
    <source>
        <dbReference type="EMBL" id="MVN87354.1"/>
    </source>
</evidence>
<proteinExistence type="predicted"/>
<comment type="caution">
    <text evidence="1">The sequence shown here is derived from an EMBL/GenBank/DDBJ whole genome shotgun (WGS) entry which is preliminary data.</text>
</comment>
<sequence>MNPAGESGYFYERRNLDLWLEVRRSGATLILEETVRRALAEPAVVTGCFALTPTAGGLQGTWRAPGKAALLVRLTRADLSKVPLNLPSSPGLLALRAEDPLAFLKLNRAWVKSADGRSVREPLSRLTYPRLPGASAGLNAALQDRQLKHAAAALACRAALPEDLQITEGYDFGAAVTLQGARLVSVQESVSYYCGGAYPDAYTEGLILDRATGQPVPVSAIWPKLTPARQKVLHLKALNSRLDPECLEVLQGAGPSFTAHLTATGLALTPSGLPHVVAACAETATLPYATLRAEANMASVYAQSLYAR</sequence>
<dbReference type="AlphaFoldDB" id="A0A7C9HRX2"/>
<keyword evidence="2" id="KW-1185">Reference proteome</keyword>
<organism evidence="1 2">
    <name type="scientific">Deinococcus arboris</name>
    <dbReference type="NCBI Taxonomy" id="2682977"/>
    <lineage>
        <taxon>Bacteria</taxon>
        <taxon>Thermotogati</taxon>
        <taxon>Deinococcota</taxon>
        <taxon>Deinococci</taxon>
        <taxon>Deinococcales</taxon>
        <taxon>Deinococcaceae</taxon>
        <taxon>Deinococcus</taxon>
    </lineage>
</organism>